<evidence type="ECO:0000259" key="1">
    <source>
        <dbReference type="Pfam" id="PF01609"/>
    </source>
</evidence>
<dbReference type="AlphaFoldDB" id="A0A5J4SC07"/>
<name>A0A5J4SC07_9ZZZZ</name>
<gene>
    <name evidence="2" type="ORF">EZS27_009421</name>
</gene>
<comment type="caution">
    <text evidence="2">The sequence shown here is derived from an EMBL/GenBank/DDBJ whole genome shotgun (WGS) entry which is preliminary data.</text>
</comment>
<dbReference type="GO" id="GO:0004803">
    <property type="term" value="F:transposase activity"/>
    <property type="evidence" value="ECO:0007669"/>
    <property type="project" value="InterPro"/>
</dbReference>
<dbReference type="Pfam" id="PF01609">
    <property type="entry name" value="DDE_Tnp_1"/>
    <property type="match status" value="1"/>
</dbReference>
<dbReference type="InterPro" id="IPR002559">
    <property type="entry name" value="Transposase_11"/>
</dbReference>
<feature type="domain" description="Transposase IS4-like" evidence="1">
    <location>
        <begin position="46"/>
        <end position="121"/>
    </location>
</feature>
<dbReference type="SUPFAM" id="SSF53098">
    <property type="entry name" value="Ribonuclease H-like"/>
    <property type="match status" value="1"/>
</dbReference>
<dbReference type="EMBL" id="SNRY01000301">
    <property type="protein sequence ID" value="KAA6342870.1"/>
    <property type="molecule type" value="Genomic_DNA"/>
</dbReference>
<dbReference type="InterPro" id="IPR012337">
    <property type="entry name" value="RNaseH-like_sf"/>
</dbReference>
<dbReference type="GO" id="GO:0006313">
    <property type="term" value="P:DNA transposition"/>
    <property type="evidence" value="ECO:0007669"/>
    <property type="project" value="InterPro"/>
</dbReference>
<organism evidence="2">
    <name type="scientific">termite gut metagenome</name>
    <dbReference type="NCBI Taxonomy" id="433724"/>
    <lineage>
        <taxon>unclassified sequences</taxon>
        <taxon>metagenomes</taxon>
        <taxon>organismal metagenomes</taxon>
    </lineage>
</organism>
<dbReference type="GO" id="GO:0003677">
    <property type="term" value="F:DNA binding"/>
    <property type="evidence" value="ECO:0007669"/>
    <property type="project" value="InterPro"/>
</dbReference>
<proteinExistence type="predicted"/>
<accession>A0A5J4SC07</accession>
<reference evidence="2" key="1">
    <citation type="submission" date="2019-03" db="EMBL/GenBank/DDBJ databases">
        <title>Single cell metagenomics reveals metabolic interactions within the superorganism composed of flagellate Streblomastix strix and complex community of Bacteroidetes bacteria on its surface.</title>
        <authorList>
            <person name="Treitli S.C."/>
            <person name="Kolisko M."/>
            <person name="Husnik F."/>
            <person name="Keeling P."/>
            <person name="Hampl V."/>
        </authorList>
    </citation>
    <scope>NUCLEOTIDE SEQUENCE</scope>
    <source>
        <strain evidence="2">STM</strain>
    </source>
</reference>
<sequence>MKSNRLCMFGTEDRNKGKWSSLDKVSIRAEHPVEIWLKGLEIPVLLCKHVFTNKDGSRGEMYLVTNNLELRPEEFKTLYKRRWSVEEYHKSLKQNASLAKSPTRTVRTQSNHLFASLLAYIKLESLKFSQSLNHFALKAKIYLAANKAAWRELDNMKNYKTA</sequence>
<evidence type="ECO:0000313" key="2">
    <source>
        <dbReference type="EMBL" id="KAA6342870.1"/>
    </source>
</evidence>
<protein>
    <recommendedName>
        <fullName evidence="1">Transposase IS4-like domain-containing protein</fullName>
    </recommendedName>
</protein>